<dbReference type="EMBL" id="KQ977858">
    <property type="protein sequence ID" value="KYM99334.1"/>
    <property type="molecule type" value="Genomic_DNA"/>
</dbReference>
<protein>
    <submittedName>
        <fullName evidence="2">Uncharacterized protein</fullName>
    </submittedName>
</protein>
<reference evidence="2 3" key="1">
    <citation type="submission" date="2016-03" db="EMBL/GenBank/DDBJ databases">
        <title>Cyphomyrmex costatus WGS genome.</title>
        <authorList>
            <person name="Nygaard S."/>
            <person name="Hu H."/>
            <person name="Boomsma J."/>
            <person name="Zhang G."/>
        </authorList>
    </citation>
    <scope>NUCLEOTIDE SEQUENCE [LARGE SCALE GENOMIC DNA]</scope>
    <source>
        <strain evidence="2">MS0001</strain>
        <tissue evidence="2">Whole body</tissue>
    </source>
</reference>
<dbReference type="AlphaFoldDB" id="A0A151IEQ4"/>
<accession>A0A151IEQ4</accession>
<dbReference type="Proteomes" id="UP000078542">
    <property type="component" value="Unassembled WGS sequence"/>
</dbReference>
<name>A0A151IEQ4_9HYME</name>
<keyword evidence="1" id="KW-0472">Membrane</keyword>
<evidence type="ECO:0000313" key="2">
    <source>
        <dbReference type="EMBL" id="KYM99334.1"/>
    </source>
</evidence>
<evidence type="ECO:0000256" key="1">
    <source>
        <dbReference type="SAM" id="Phobius"/>
    </source>
</evidence>
<gene>
    <name evidence="2" type="ORF">ALC62_09976</name>
</gene>
<evidence type="ECO:0000313" key="3">
    <source>
        <dbReference type="Proteomes" id="UP000078542"/>
    </source>
</evidence>
<proteinExistence type="predicted"/>
<sequence length="129" mass="14992">MHHKNSDGIASVSLTSFYIFIIKFAAKTFLVFRHSHYVRAIIIFISDPNSNSQSARMYKYHHTDEHVSIIMRRHDRDLFGIPSCSRFPDRCSTILYMRLIAVIGAADKSKSSSEEYQFARWPLLNVARH</sequence>
<organism evidence="2 3">
    <name type="scientific">Cyphomyrmex costatus</name>
    <dbReference type="NCBI Taxonomy" id="456900"/>
    <lineage>
        <taxon>Eukaryota</taxon>
        <taxon>Metazoa</taxon>
        <taxon>Ecdysozoa</taxon>
        <taxon>Arthropoda</taxon>
        <taxon>Hexapoda</taxon>
        <taxon>Insecta</taxon>
        <taxon>Pterygota</taxon>
        <taxon>Neoptera</taxon>
        <taxon>Endopterygota</taxon>
        <taxon>Hymenoptera</taxon>
        <taxon>Apocrita</taxon>
        <taxon>Aculeata</taxon>
        <taxon>Formicoidea</taxon>
        <taxon>Formicidae</taxon>
        <taxon>Myrmicinae</taxon>
        <taxon>Cyphomyrmex</taxon>
    </lineage>
</organism>
<feature type="transmembrane region" description="Helical" evidence="1">
    <location>
        <begin position="12"/>
        <end position="32"/>
    </location>
</feature>
<keyword evidence="3" id="KW-1185">Reference proteome</keyword>
<keyword evidence="1" id="KW-1133">Transmembrane helix</keyword>
<keyword evidence="1" id="KW-0812">Transmembrane</keyword>